<evidence type="ECO:0000313" key="1">
    <source>
        <dbReference type="EMBL" id="QID02712.1"/>
    </source>
</evidence>
<dbReference type="EMBL" id="MN977366">
    <property type="protein sequence ID" value="QID02891.1"/>
    <property type="molecule type" value="Genomic_DNA"/>
</dbReference>
<dbReference type="EMBL" id="MN977364">
    <property type="protein sequence ID" value="QID02712.1"/>
    <property type="molecule type" value="Genomic_DNA"/>
</dbReference>
<gene>
    <name evidence="2" type="primary">orf114</name>
</gene>
<name>A0A6H2U2G6_ORBOL</name>
<geneLocation type="mitochondrion" evidence="2"/>
<dbReference type="EMBL" id="MN977365">
    <property type="protein sequence ID" value="QID02776.1"/>
    <property type="molecule type" value="Genomic_DNA"/>
</dbReference>
<protein>
    <submittedName>
        <fullName evidence="2">Uncharacterized protein</fullName>
    </submittedName>
</protein>
<dbReference type="AlphaFoldDB" id="A0A6H2U2G6"/>
<evidence type="ECO:0000313" key="2">
    <source>
        <dbReference type="EMBL" id="QID02776.1"/>
    </source>
</evidence>
<sequence length="114" mass="13596">MIYGKNTTLIFTSFPIENILFWFKNLFFFHFSISLYLPLDKLFQINGQAYKDIRNAFIFMSLSINNETRYSTKLSTIYENHYINGSKQILPPSRWLLFFFKTTTKGLNNKIKNI</sequence>
<accession>A0A6H2U2G6</accession>
<keyword evidence="2" id="KW-0496">Mitochondrion</keyword>
<reference evidence="2" key="1">
    <citation type="submission" date="2020-01" db="EMBL/GenBank/DDBJ databases">
        <authorList>
            <person name="Fang M.L."/>
            <person name="Zhang Y."/>
        </authorList>
    </citation>
    <scope>NUCLEOTIDE SEQUENCE</scope>
    <source>
        <strain evidence="1">YMF1.02765</strain>
        <strain evidence="2">YMF1.02775</strain>
        <strain evidence="3">YMF1.03037</strain>
    </source>
</reference>
<organism evidence="2">
    <name type="scientific">Orbilia oligospora</name>
    <name type="common">Nematode-trapping fungus</name>
    <name type="synonym">Arthrobotrys oligospora</name>
    <dbReference type="NCBI Taxonomy" id="2813651"/>
    <lineage>
        <taxon>Eukaryota</taxon>
        <taxon>Fungi</taxon>
        <taxon>Dikarya</taxon>
        <taxon>Ascomycota</taxon>
        <taxon>Pezizomycotina</taxon>
        <taxon>Orbiliomycetes</taxon>
        <taxon>Orbiliales</taxon>
        <taxon>Orbiliaceae</taxon>
        <taxon>Orbilia</taxon>
    </lineage>
</organism>
<proteinExistence type="predicted"/>
<evidence type="ECO:0000313" key="3">
    <source>
        <dbReference type="EMBL" id="QID02891.1"/>
    </source>
</evidence>